<evidence type="ECO:0000313" key="1">
    <source>
        <dbReference type="EMBL" id="CAB4135705.1"/>
    </source>
</evidence>
<reference evidence="1" key="1">
    <citation type="submission" date="2020-04" db="EMBL/GenBank/DDBJ databases">
        <authorList>
            <person name="Chiriac C."/>
            <person name="Salcher M."/>
            <person name="Ghai R."/>
            <person name="Kavagutti S V."/>
        </authorList>
    </citation>
    <scope>NUCLEOTIDE SEQUENCE</scope>
</reference>
<dbReference type="EMBL" id="LR796304">
    <property type="protein sequence ID" value="CAB4135705.1"/>
    <property type="molecule type" value="Genomic_DNA"/>
</dbReference>
<organism evidence="1">
    <name type="scientific">uncultured Caudovirales phage</name>
    <dbReference type="NCBI Taxonomy" id="2100421"/>
    <lineage>
        <taxon>Viruses</taxon>
        <taxon>Duplodnaviria</taxon>
        <taxon>Heunggongvirae</taxon>
        <taxon>Uroviricota</taxon>
        <taxon>Caudoviricetes</taxon>
        <taxon>Peduoviridae</taxon>
        <taxon>Maltschvirus</taxon>
        <taxon>Maltschvirus maltsch</taxon>
    </lineage>
</organism>
<protein>
    <submittedName>
        <fullName evidence="1">Uncharacterized protein</fullName>
    </submittedName>
</protein>
<accession>A0A6J5LMT0</accession>
<name>A0A6J5LMT0_9CAUD</name>
<proteinExistence type="predicted"/>
<sequence>MKLFEHEGNRYDTWQQCYDDPKFRINFENQLFNHFKEYEAKRKCKKLYNVKCGSKWILHVRRGGADICESQSRAKKFNLATAEILLKRFKHCGAEIVEIQ</sequence>
<gene>
    <name evidence="1" type="ORF">UFOVP286_15</name>
</gene>